<comment type="caution">
    <text evidence="3">The sequence shown here is derived from an EMBL/GenBank/DDBJ whole genome shotgun (WGS) entry which is preliminary data.</text>
</comment>
<evidence type="ECO:0000313" key="3">
    <source>
        <dbReference type="EMBL" id="PIP58123.1"/>
    </source>
</evidence>
<dbReference type="Gene3D" id="3.40.1440.10">
    <property type="entry name" value="GIY-YIG endonuclease"/>
    <property type="match status" value="1"/>
</dbReference>
<dbReference type="PANTHER" id="PTHR34477:SF1">
    <property type="entry name" value="UPF0213 PROTEIN YHBQ"/>
    <property type="match status" value="1"/>
</dbReference>
<dbReference type="PANTHER" id="PTHR34477">
    <property type="entry name" value="UPF0213 PROTEIN YHBQ"/>
    <property type="match status" value="1"/>
</dbReference>
<comment type="similarity">
    <text evidence="1">Belongs to the UPF0213 family.</text>
</comment>
<dbReference type="Pfam" id="PF01541">
    <property type="entry name" value="GIY-YIG"/>
    <property type="match status" value="1"/>
</dbReference>
<proteinExistence type="inferred from homology"/>
<dbReference type="InterPro" id="IPR050190">
    <property type="entry name" value="UPF0213_domain"/>
</dbReference>
<dbReference type="InterPro" id="IPR000305">
    <property type="entry name" value="GIY-YIG_endonuc"/>
</dbReference>
<dbReference type="EMBL" id="PCSX01000030">
    <property type="protein sequence ID" value="PIP58123.1"/>
    <property type="molecule type" value="Genomic_DNA"/>
</dbReference>
<dbReference type="PROSITE" id="PS50164">
    <property type="entry name" value="GIY_YIG"/>
    <property type="match status" value="1"/>
</dbReference>
<dbReference type="Proteomes" id="UP000229334">
    <property type="component" value="Unassembled WGS sequence"/>
</dbReference>
<organism evidence="3 4">
    <name type="scientific">Candidatus Vogelbacteria bacterium CG22_combo_CG10-13_8_21_14_all_37_9</name>
    <dbReference type="NCBI Taxonomy" id="1975046"/>
    <lineage>
        <taxon>Bacteria</taxon>
        <taxon>Candidatus Vogeliibacteriota</taxon>
    </lineage>
</organism>
<evidence type="ECO:0000313" key="4">
    <source>
        <dbReference type="Proteomes" id="UP000229334"/>
    </source>
</evidence>
<dbReference type="CDD" id="cd10449">
    <property type="entry name" value="GIY-YIG_SLX1_like"/>
    <property type="match status" value="1"/>
</dbReference>
<sequence>MYYLYILESKKNKRRYVGSTSNLKRRLLEHNNGQGGKYTHDNRPFVLIYYEAYINKLDAIQAEKFYKTGYGREILAGKLSHFLLA</sequence>
<gene>
    <name evidence="3" type="ORF">COX02_01985</name>
</gene>
<evidence type="ECO:0000256" key="1">
    <source>
        <dbReference type="ARBA" id="ARBA00007435"/>
    </source>
</evidence>
<name>A0A2H0BKC0_9BACT</name>
<dbReference type="SUPFAM" id="SSF82771">
    <property type="entry name" value="GIY-YIG endonuclease"/>
    <property type="match status" value="1"/>
</dbReference>
<feature type="domain" description="GIY-YIG" evidence="2">
    <location>
        <begin position="1"/>
        <end position="76"/>
    </location>
</feature>
<dbReference type="AlphaFoldDB" id="A0A2H0BKC0"/>
<protein>
    <submittedName>
        <fullName evidence="3">Excinuclease ABC subunit C</fullName>
    </submittedName>
</protein>
<accession>A0A2H0BKC0</accession>
<evidence type="ECO:0000259" key="2">
    <source>
        <dbReference type="PROSITE" id="PS50164"/>
    </source>
</evidence>
<dbReference type="InterPro" id="IPR035901">
    <property type="entry name" value="GIY-YIG_endonuc_sf"/>
</dbReference>
<reference evidence="3 4" key="1">
    <citation type="submission" date="2017-09" db="EMBL/GenBank/DDBJ databases">
        <title>Depth-based differentiation of microbial function through sediment-hosted aquifers and enrichment of novel symbionts in the deep terrestrial subsurface.</title>
        <authorList>
            <person name="Probst A.J."/>
            <person name="Ladd B."/>
            <person name="Jarett J.K."/>
            <person name="Geller-Mcgrath D.E."/>
            <person name="Sieber C.M."/>
            <person name="Emerson J.B."/>
            <person name="Anantharaman K."/>
            <person name="Thomas B.C."/>
            <person name="Malmstrom R."/>
            <person name="Stieglmeier M."/>
            <person name="Klingl A."/>
            <person name="Woyke T."/>
            <person name="Ryan C.M."/>
            <person name="Banfield J.F."/>
        </authorList>
    </citation>
    <scope>NUCLEOTIDE SEQUENCE [LARGE SCALE GENOMIC DNA]</scope>
    <source>
        <strain evidence="3">CG22_combo_CG10-13_8_21_14_all_37_9</strain>
    </source>
</reference>